<dbReference type="EMBL" id="KY883656">
    <property type="protein sequence ID" value="ASV43721.1"/>
    <property type="molecule type" value="Genomic_DNA"/>
</dbReference>
<dbReference type="Proteomes" id="UP000240630">
    <property type="component" value="Segment"/>
</dbReference>
<keyword evidence="1" id="KW-0347">Helicase</keyword>
<proteinExistence type="predicted"/>
<name>A0A2D0Z4P0_9CAUD</name>
<keyword evidence="1" id="KW-0378">Hydrolase</keyword>
<dbReference type="GO" id="GO:0004386">
    <property type="term" value="F:helicase activity"/>
    <property type="evidence" value="ECO:0007669"/>
    <property type="project" value="UniProtKB-KW"/>
</dbReference>
<evidence type="ECO:0000313" key="1">
    <source>
        <dbReference type="EMBL" id="ASV43721.1"/>
    </source>
</evidence>
<protein>
    <submittedName>
        <fullName evidence="1">Replicative DNA helicase</fullName>
    </submittedName>
</protein>
<keyword evidence="1" id="KW-0547">Nucleotide-binding</keyword>
<organism evidence="1 2">
    <name type="scientific">Vibrio phage JSF9</name>
    <dbReference type="NCBI Taxonomy" id="1983616"/>
    <lineage>
        <taxon>Viruses</taxon>
        <taxon>Duplodnaviria</taxon>
        <taxon>Heunggongvirae</taxon>
        <taxon>Uroviricota</taxon>
        <taxon>Caudoviricetes</taxon>
        <taxon>Enhodamvirus</taxon>
        <taxon>Enhodamvirus VP2</taxon>
    </lineage>
</organism>
<reference evidence="1 2" key="1">
    <citation type="journal article" date="2017" name="Sci. Rep.">
        <title>Analysis of the CRISPR-Cas system in bacteriophages active on epidemic strains of Vibrio cholerae in Bangladesh.</title>
        <authorList>
            <person name="Naser I.B."/>
            <person name="Hoque M.M."/>
            <person name="Nahid M.A."/>
            <person name="Tareq T.M."/>
            <person name="Rocky M.K."/>
            <person name="Faruque S.M."/>
        </authorList>
    </citation>
    <scope>NUCLEOTIDE SEQUENCE [LARGE SCALE GENOMIC DNA]</scope>
</reference>
<evidence type="ECO:0000313" key="2">
    <source>
        <dbReference type="Proteomes" id="UP000240630"/>
    </source>
</evidence>
<sequence>MERGFKFVDCRSAKPRGGARKRMFEIMNHSACRALLFKMTGIDVGTSDTEE</sequence>
<keyword evidence="1" id="KW-0067">ATP-binding</keyword>
<accession>A0A2D0Z4P0</accession>